<dbReference type="RefSeq" id="WP_052447668.1">
    <property type="nucleotide sequence ID" value="NZ_CAXKXZ010000031.1"/>
</dbReference>
<organism evidence="1 2">
    <name type="scientific">Serratia symbiotica</name>
    <dbReference type="NCBI Taxonomy" id="138074"/>
    <lineage>
        <taxon>Bacteria</taxon>
        <taxon>Pseudomonadati</taxon>
        <taxon>Pseudomonadota</taxon>
        <taxon>Gammaproteobacteria</taxon>
        <taxon>Enterobacterales</taxon>
        <taxon>Yersiniaceae</taxon>
        <taxon>Serratia</taxon>
    </lineage>
</organism>
<dbReference type="Gene3D" id="1.10.1200.10">
    <property type="entry name" value="ACP-like"/>
    <property type="match status" value="1"/>
</dbReference>
<dbReference type="EMBL" id="CP050855">
    <property type="protein sequence ID" value="QLH61880.1"/>
    <property type="molecule type" value="Genomic_DNA"/>
</dbReference>
<dbReference type="SUPFAM" id="SSF47336">
    <property type="entry name" value="ACP-like"/>
    <property type="match status" value="1"/>
</dbReference>
<dbReference type="GeneID" id="93735209"/>
<dbReference type="Proteomes" id="UP000042738">
    <property type="component" value="Chromosome"/>
</dbReference>
<dbReference type="Pfam" id="PF00550">
    <property type="entry name" value="PP-binding"/>
    <property type="match status" value="1"/>
</dbReference>
<dbReference type="InterPro" id="IPR036736">
    <property type="entry name" value="ACP-like_sf"/>
</dbReference>
<evidence type="ECO:0000313" key="2">
    <source>
        <dbReference type="Proteomes" id="UP000042738"/>
    </source>
</evidence>
<reference evidence="1 2" key="1">
    <citation type="journal article" date="2014" name="Genome Announc.">
        <title>Whole-Genome Sequence of Serratia symbiotica Strain CWBI-2.3T, a Free-Living Symbiont of the Black Bean Aphid Aphis fabae.</title>
        <authorList>
            <person name="Foray V."/>
            <person name="Grigorescu A.S."/>
            <person name="Sabri A."/>
            <person name="Haubruge E."/>
            <person name="Lognay G."/>
            <person name="Francis F."/>
            <person name="Fauconnier M.L."/>
            <person name="Hance T."/>
            <person name="Thonart P."/>
        </authorList>
    </citation>
    <scope>NUCLEOTIDE SEQUENCE [LARGE SCALE GENOMIC DNA]</scope>
    <source>
        <strain evidence="1">CWBI-2.3</strain>
    </source>
</reference>
<proteinExistence type="predicted"/>
<dbReference type="InterPro" id="IPR009081">
    <property type="entry name" value="PP-bd_ACP"/>
</dbReference>
<sequence length="77" mass="8663">MASTLKHKICTDIAPFLPGSMPDRLPDDCDLIGLGLDSLAMMKLAAMWRRQGYDISFARLIQQPRFDAWLALIESQP</sequence>
<dbReference type="AlphaFoldDB" id="A0A068Z6S6"/>
<dbReference type="PROSITE" id="PS50075">
    <property type="entry name" value="CARRIER"/>
    <property type="match status" value="1"/>
</dbReference>
<gene>
    <name evidence="1" type="ORF">SYMBAF_01545</name>
</gene>
<accession>A0A068Z6S6</accession>
<dbReference type="STRING" id="138074.SYMBAF_160068"/>
<name>A0A068Z6S6_9GAMM</name>
<evidence type="ECO:0000313" key="1">
    <source>
        <dbReference type="EMBL" id="QLH61880.1"/>
    </source>
</evidence>
<protein>
    <submittedName>
        <fullName evidence="1">Uncharacterized protein</fullName>
    </submittedName>
</protein>